<dbReference type="PANTHER" id="PTHR31151">
    <property type="entry name" value="PROLINE-TRNA LIGASE (DUF1680)"/>
    <property type="match status" value="1"/>
</dbReference>
<evidence type="ECO:0000259" key="3">
    <source>
        <dbReference type="Pfam" id="PF20736"/>
    </source>
</evidence>
<accession>A0A2V3WVC5</accession>
<keyword evidence="5" id="KW-1185">Reference proteome</keyword>
<dbReference type="Pfam" id="PF07944">
    <property type="entry name" value="Beta-AFase-like_GH127_cat"/>
    <property type="match status" value="1"/>
</dbReference>
<evidence type="ECO:0000313" key="4">
    <source>
        <dbReference type="EMBL" id="PXW93052.1"/>
    </source>
</evidence>
<feature type="domain" description="Non-reducing end beta-L-arabinofuranosidase-like GH127 middle" evidence="3">
    <location>
        <begin position="389"/>
        <end position="482"/>
    </location>
</feature>
<dbReference type="InterPro" id="IPR046544">
    <property type="entry name" value="GH146_SB_dom"/>
</dbReference>
<evidence type="ECO:0000259" key="2">
    <source>
        <dbReference type="Pfam" id="PF20620"/>
    </source>
</evidence>
<dbReference type="OrthoDB" id="9757939at2"/>
<name>A0A2V3WVC5_9BACI</name>
<dbReference type="RefSeq" id="WP_110250151.1">
    <property type="nucleotide sequence ID" value="NZ_QJJR01000001.1"/>
</dbReference>
<dbReference type="Proteomes" id="UP000247922">
    <property type="component" value="Unassembled WGS sequence"/>
</dbReference>
<protein>
    <recommendedName>
        <fullName evidence="6">DUF1680 family protein</fullName>
    </recommendedName>
</protein>
<dbReference type="EMBL" id="QJJR01000001">
    <property type="protein sequence ID" value="PXW93052.1"/>
    <property type="molecule type" value="Genomic_DNA"/>
</dbReference>
<proteinExistence type="predicted"/>
<reference evidence="4 5" key="1">
    <citation type="submission" date="2018-05" db="EMBL/GenBank/DDBJ databases">
        <title>Genomic Encyclopedia of Type Strains, Phase IV (KMG-IV): sequencing the most valuable type-strain genomes for metagenomic binning, comparative biology and taxonomic classification.</title>
        <authorList>
            <person name="Goeker M."/>
        </authorList>
    </citation>
    <scope>NUCLEOTIDE SEQUENCE [LARGE SCALE GENOMIC DNA]</scope>
    <source>
        <strain evidence="4 5">DSM 22440</strain>
    </source>
</reference>
<dbReference type="Pfam" id="PF20620">
    <property type="entry name" value="DUF6805"/>
    <property type="match status" value="1"/>
</dbReference>
<gene>
    <name evidence="4" type="ORF">DES38_101133</name>
</gene>
<dbReference type="InterPro" id="IPR008928">
    <property type="entry name" value="6-hairpin_glycosidase_sf"/>
</dbReference>
<dbReference type="InterPro" id="IPR012878">
    <property type="entry name" value="Beta-AFase-like_GH127_cat"/>
</dbReference>
<dbReference type="PANTHER" id="PTHR31151:SF0">
    <property type="entry name" value="PROLINE-TRNA LIGASE (DUF1680)"/>
    <property type="match status" value="1"/>
</dbReference>
<evidence type="ECO:0000259" key="1">
    <source>
        <dbReference type="Pfam" id="PF07944"/>
    </source>
</evidence>
<evidence type="ECO:0000313" key="5">
    <source>
        <dbReference type="Proteomes" id="UP000247922"/>
    </source>
</evidence>
<sequence>MDHVQLDEGVFKQSQETGKAFLLALDPDRLLAPCYEAQGQVAKKPRYGGWESMEIAGHSLGHYLSATAIMYQSTKDQTIKERLDYTIEELSDIQALDDQGYVSGFNRACFDEVFTGDFSVEPFSLAGSWVPWYSIHKIFAGLIDCYHYAGCNKAKTIVLNLSDWAERHLKQLTDEQFQRMLICEFGGMNEVFADIYLLTGETRYLTLAKRFQHHVILDPLAEGIDDLAGKHANTQIPKVIGTAKLYQVTKEEKYKAIVEFFFNQVVTHRSYVIGGNSIGEHFGKSDTEPLGRLTTETCNTYNMLKLVEYMFQWNKSGRLNDFYERGLYNHILASQDPDSGGKTYFVATDPGHFKVYCDKEDAFWCCTGSGMENPARYTNHIYTATDQELYLNLFIASTITLEQHAIQFKQTTAFPYEETGALTVTAGNAVELSLFIRRPAWLANDMRLEINGEPVTTAAVDGYIKLTRTWYEGDTLTYQLPMGLNVYHHKEDKSLISYRYGPIVLAAKLGRENYPNTDVVGDHQVYNHYPAIEVGPLVSNLPSPALVEPVAIGELTFQTKPVAMPHGESFLLVPFYAIHHERYTIYFRHLSEQAYQNHSDQQAEHARELLRRTVDQIQPGEQQPETDHQVETERSRVGYLDVLDRHWRDAFDGGFIRYQLKTNDQPLSLRMTYFGGDGPVPVAGEIYPRLFDLLIDGVPIATEHLQSTHPGEKLEIDYPIPPSLTKNKAHITLTLASRQQTVAGGFYGIRLLTKV</sequence>
<feature type="domain" description="Non-reducing end beta-L-arabinofuranosidase-like GH127 catalytic" evidence="1">
    <location>
        <begin position="3"/>
        <end position="378"/>
    </location>
</feature>
<dbReference type="GO" id="GO:0005975">
    <property type="term" value="P:carbohydrate metabolic process"/>
    <property type="evidence" value="ECO:0007669"/>
    <property type="project" value="InterPro"/>
</dbReference>
<dbReference type="InterPro" id="IPR049046">
    <property type="entry name" value="Beta-AFase-like_GH127_middle"/>
</dbReference>
<dbReference type="Pfam" id="PF20736">
    <property type="entry name" value="Glyco_hydro127M"/>
    <property type="match status" value="1"/>
</dbReference>
<dbReference type="SUPFAM" id="SSF48208">
    <property type="entry name" value="Six-hairpin glycosidases"/>
    <property type="match status" value="1"/>
</dbReference>
<feature type="domain" description="Glycoside hydrolase GH146 substrate-binding" evidence="2">
    <location>
        <begin position="609"/>
        <end position="752"/>
    </location>
</feature>
<evidence type="ECO:0008006" key="6">
    <source>
        <dbReference type="Google" id="ProtNLM"/>
    </source>
</evidence>
<dbReference type="AlphaFoldDB" id="A0A2V3WVC5"/>
<comment type="caution">
    <text evidence="4">The sequence shown here is derived from an EMBL/GenBank/DDBJ whole genome shotgun (WGS) entry which is preliminary data.</text>
</comment>
<organism evidence="4 5">
    <name type="scientific">Streptohalobacillus salinus</name>
    <dbReference type="NCBI Taxonomy" id="621096"/>
    <lineage>
        <taxon>Bacteria</taxon>
        <taxon>Bacillati</taxon>
        <taxon>Bacillota</taxon>
        <taxon>Bacilli</taxon>
        <taxon>Bacillales</taxon>
        <taxon>Bacillaceae</taxon>
        <taxon>Streptohalobacillus</taxon>
    </lineage>
</organism>